<dbReference type="SUPFAM" id="SSF51445">
    <property type="entry name" value="(Trans)glycosidases"/>
    <property type="match status" value="1"/>
</dbReference>
<dbReference type="GO" id="GO:0005975">
    <property type="term" value="P:carbohydrate metabolic process"/>
    <property type="evidence" value="ECO:0007669"/>
    <property type="project" value="InterPro"/>
</dbReference>
<keyword evidence="4" id="KW-1185">Reference proteome</keyword>
<dbReference type="AlphaFoldDB" id="A0AAD8NJW6"/>
<evidence type="ECO:0000256" key="2">
    <source>
        <dbReference type="RuleBase" id="RU003690"/>
    </source>
</evidence>
<dbReference type="Proteomes" id="UP001229421">
    <property type="component" value="Unassembled WGS sequence"/>
</dbReference>
<accession>A0AAD8NJW6</accession>
<dbReference type="GO" id="GO:0008422">
    <property type="term" value="F:beta-glucosidase activity"/>
    <property type="evidence" value="ECO:0007669"/>
    <property type="project" value="TreeGrafter"/>
</dbReference>
<name>A0AAD8NJW6_TARER</name>
<proteinExistence type="inferred from homology"/>
<evidence type="ECO:0000256" key="1">
    <source>
        <dbReference type="ARBA" id="ARBA00010838"/>
    </source>
</evidence>
<evidence type="ECO:0000313" key="4">
    <source>
        <dbReference type="Proteomes" id="UP001229421"/>
    </source>
</evidence>
<dbReference type="Gene3D" id="3.20.20.80">
    <property type="entry name" value="Glycosidases"/>
    <property type="match status" value="2"/>
</dbReference>
<sequence>MKRQCNILKHVWLAIYVKAHDANSHHPSPLRNIVLPSGKVSMGKSLEGIDFYNRLIDELIANDIEPFVTLFHWDLPNALEEEYLGFLSPKIVDDFVNYAEICFWEFGDRVKNWVTLNEPFRFTYFGYVKGISAPGRGGENQEGDTETEPYIVAYNLLNCHAAAYTKYQEEFKENLLLESEHPRTDPWVMGYFAWSFTDSFEWCGGYTQRFGLNYVDYKNNLLRYPKKSALWFKKFLSGDKLQETRKRNINGIVQAAGKLNDAPTNGIESDKKRRKAQT</sequence>
<gene>
    <name evidence="3" type="ORF">QVD17_27856</name>
</gene>
<comment type="caution">
    <text evidence="3">The sequence shown here is derived from an EMBL/GenBank/DDBJ whole genome shotgun (WGS) entry which is preliminary data.</text>
</comment>
<dbReference type="EMBL" id="JAUHHV010000007">
    <property type="protein sequence ID" value="KAK1418710.1"/>
    <property type="molecule type" value="Genomic_DNA"/>
</dbReference>
<comment type="similarity">
    <text evidence="1 2">Belongs to the glycosyl hydrolase 1 family.</text>
</comment>
<organism evidence="3 4">
    <name type="scientific">Tagetes erecta</name>
    <name type="common">African marigold</name>
    <dbReference type="NCBI Taxonomy" id="13708"/>
    <lineage>
        <taxon>Eukaryota</taxon>
        <taxon>Viridiplantae</taxon>
        <taxon>Streptophyta</taxon>
        <taxon>Embryophyta</taxon>
        <taxon>Tracheophyta</taxon>
        <taxon>Spermatophyta</taxon>
        <taxon>Magnoliopsida</taxon>
        <taxon>eudicotyledons</taxon>
        <taxon>Gunneridae</taxon>
        <taxon>Pentapetalae</taxon>
        <taxon>asterids</taxon>
        <taxon>campanulids</taxon>
        <taxon>Asterales</taxon>
        <taxon>Asteraceae</taxon>
        <taxon>Asteroideae</taxon>
        <taxon>Heliantheae alliance</taxon>
        <taxon>Tageteae</taxon>
        <taxon>Tagetes</taxon>
    </lineage>
</organism>
<dbReference type="Pfam" id="PF00232">
    <property type="entry name" value="Glyco_hydro_1"/>
    <property type="match status" value="2"/>
</dbReference>
<evidence type="ECO:0000313" key="3">
    <source>
        <dbReference type="EMBL" id="KAK1418710.1"/>
    </source>
</evidence>
<dbReference type="InterPro" id="IPR017853">
    <property type="entry name" value="GH"/>
</dbReference>
<dbReference type="PRINTS" id="PR00131">
    <property type="entry name" value="GLHYDRLASE1"/>
</dbReference>
<dbReference type="PANTHER" id="PTHR10353:SF246">
    <property type="entry name" value="3-ALPHA-(S)-STRICTOSIDINE BETA-GLUCOSIDASE"/>
    <property type="match status" value="1"/>
</dbReference>
<reference evidence="3" key="1">
    <citation type="journal article" date="2023" name="bioRxiv">
        <title>Improved chromosome-level genome assembly for marigold (Tagetes erecta).</title>
        <authorList>
            <person name="Jiang F."/>
            <person name="Yuan L."/>
            <person name="Wang S."/>
            <person name="Wang H."/>
            <person name="Xu D."/>
            <person name="Wang A."/>
            <person name="Fan W."/>
        </authorList>
    </citation>
    <scope>NUCLEOTIDE SEQUENCE</scope>
    <source>
        <strain evidence="3">WSJ</strain>
        <tissue evidence="3">Leaf</tissue>
    </source>
</reference>
<protein>
    <submittedName>
        <fullName evidence="3">Uncharacterized protein</fullName>
    </submittedName>
</protein>
<dbReference type="PANTHER" id="PTHR10353">
    <property type="entry name" value="GLYCOSYL HYDROLASE"/>
    <property type="match status" value="1"/>
</dbReference>
<dbReference type="InterPro" id="IPR001360">
    <property type="entry name" value="Glyco_hydro_1"/>
</dbReference>